<accession>A0AC61D9U7</accession>
<evidence type="ECO:0000313" key="1">
    <source>
        <dbReference type="EMBL" id="PHV69503.1"/>
    </source>
</evidence>
<organism evidence="1 2">
    <name type="scientific">Sporanaerobium hydrogeniformans</name>
    <dbReference type="NCBI Taxonomy" id="3072179"/>
    <lineage>
        <taxon>Bacteria</taxon>
        <taxon>Bacillati</taxon>
        <taxon>Bacillota</taxon>
        <taxon>Clostridia</taxon>
        <taxon>Lachnospirales</taxon>
        <taxon>Lachnospiraceae</taxon>
        <taxon>Sporanaerobium</taxon>
    </lineage>
</organism>
<reference evidence="1" key="1">
    <citation type="submission" date="2017-10" db="EMBL/GenBank/DDBJ databases">
        <title>Genome sequence of cellulolytic Lachnospiraceae bacterium XHS1971 isolated from hotspring sediment.</title>
        <authorList>
            <person name="Vasudevan G."/>
            <person name="Joshi A.J."/>
            <person name="Hivarkar S."/>
            <person name="Lanjekar V.B."/>
            <person name="Dhakephalkar P.K."/>
            <person name="Dagar S."/>
        </authorList>
    </citation>
    <scope>NUCLEOTIDE SEQUENCE</scope>
    <source>
        <strain evidence="1">XHS1971</strain>
    </source>
</reference>
<evidence type="ECO:0000313" key="2">
    <source>
        <dbReference type="Proteomes" id="UP000224460"/>
    </source>
</evidence>
<name>A0AC61D9U7_9FIRM</name>
<keyword evidence="2" id="KW-1185">Reference proteome</keyword>
<comment type="caution">
    <text evidence="1">The sequence shown here is derived from an EMBL/GenBank/DDBJ whole genome shotgun (WGS) entry which is preliminary data.</text>
</comment>
<dbReference type="Proteomes" id="UP000224460">
    <property type="component" value="Unassembled WGS sequence"/>
</dbReference>
<sequence>MTLGIGIDTGGTYTDAVIYDFDKREIVAKGKALTTKENLEIGIGNAIDRLPPHLVKATTILSLSTTLATNACVENKGGRAKLVLIGTSYKLLERIDAKTKYGLANEDVFCIDIPISLEGEIIDNPNWEYITKNQGKWFSDAQALAVAQVNALKNGAICEKMAKEKLTAKYKVPFVMASELANDLNVMERGATALLNARLLPIIEKFIIAVKNVLQERQLHMKRMIVRSDGSLMSDEVALIHPVKTILSGPAASIIGGRGLADGENSLIIDMGGTTTDISIVKNNEPAVTDGISIGGFKTQIKGVFIDTFGLGGDSRVTIENHKLVLNTRRVQPLCVAAIDYPQIKEELKKLIASNKTSTFPLYEFLYLAKKPQDLQYYSSNEINLIKKLKERPIMLGSGEIDLYNVNSERLEDEGIIMRCGLTPTDIMHIKGDFDKYDNSASILGAKYLLKMLPDYKEDNMDLNRLCDDIYDLVCRKLYENIVRVMLTNKHPKMFKKGISNQLLELIQQSWYDTSNKDFFGLHFDTQATLVGIGAPIHIFLPKVAHALGTECIIPKYAEVANAVGAIIADISASSKISISPNYTPDGITSYTVYATNGNKVFDTIEEAIEFAKSSAQNKAIFDAKKRGALGELDIDIKVIPKIAYSKKGTSIDLGTTVVASVTGRI</sequence>
<protein>
    <submittedName>
        <fullName evidence="1">Uncharacterized protein</fullName>
    </submittedName>
</protein>
<dbReference type="EMBL" id="PEDL01000026">
    <property type="protein sequence ID" value="PHV69503.1"/>
    <property type="molecule type" value="Genomic_DNA"/>
</dbReference>
<gene>
    <name evidence="1" type="ORF">CS063_15365</name>
</gene>
<proteinExistence type="predicted"/>